<feature type="transmembrane region" description="Helical" evidence="5">
    <location>
        <begin position="141"/>
        <end position="168"/>
    </location>
</feature>
<dbReference type="GeneID" id="81423877"/>
<keyword evidence="2 5" id="KW-0812">Transmembrane</keyword>
<reference evidence="7" key="1">
    <citation type="submission" date="2022-11" db="EMBL/GenBank/DDBJ databases">
        <authorList>
            <person name="Petersen C."/>
        </authorList>
    </citation>
    <scope>NUCLEOTIDE SEQUENCE</scope>
    <source>
        <strain evidence="7">IBT 26290</strain>
    </source>
</reference>
<feature type="transmembrane region" description="Helical" evidence="5">
    <location>
        <begin position="180"/>
        <end position="199"/>
    </location>
</feature>
<dbReference type="GO" id="GO:0008757">
    <property type="term" value="F:S-adenosylmethionine-dependent methyltransferase activity"/>
    <property type="evidence" value="ECO:0007669"/>
    <property type="project" value="InterPro"/>
</dbReference>
<feature type="domain" description="Major facilitator superfamily (MFS) profile" evidence="6">
    <location>
        <begin position="50"/>
        <end position="505"/>
    </location>
</feature>
<comment type="subcellular location">
    <subcellularLocation>
        <location evidence="1">Membrane</location>
        <topology evidence="1">Multi-pass membrane protein</topology>
    </subcellularLocation>
</comment>
<dbReference type="GO" id="GO:0017000">
    <property type="term" value="P:antibiotic biosynthetic process"/>
    <property type="evidence" value="ECO:0007669"/>
    <property type="project" value="UniProtKB-ARBA"/>
</dbReference>
<dbReference type="Gene3D" id="3.40.50.1820">
    <property type="entry name" value="alpha/beta hydrolase"/>
    <property type="match status" value="1"/>
</dbReference>
<feature type="transmembrane region" description="Helical" evidence="5">
    <location>
        <begin position="205"/>
        <end position="225"/>
    </location>
</feature>
<feature type="transmembrane region" description="Helical" evidence="5">
    <location>
        <begin position="89"/>
        <end position="109"/>
    </location>
</feature>
<organism evidence="7 8">
    <name type="scientific">Penicillium canariense</name>
    <dbReference type="NCBI Taxonomy" id="189055"/>
    <lineage>
        <taxon>Eukaryota</taxon>
        <taxon>Fungi</taxon>
        <taxon>Dikarya</taxon>
        <taxon>Ascomycota</taxon>
        <taxon>Pezizomycotina</taxon>
        <taxon>Eurotiomycetes</taxon>
        <taxon>Eurotiomycetidae</taxon>
        <taxon>Eurotiales</taxon>
        <taxon>Aspergillaceae</taxon>
        <taxon>Penicillium</taxon>
    </lineage>
</organism>
<dbReference type="CDD" id="cd02440">
    <property type="entry name" value="AdoMet_MTases"/>
    <property type="match status" value="1"/>
</dbReference>
<dbReference type="Pfam" id="PF08241">
    <property type="entry name" value="Methyltransf_11"/>
    <property type="match status" value="1"/>
</dbReference>
<gene>
    <name evidence="7" type="ORF">N7482_002576</name>
</gene>
<keyword evidence="3 5" id="KW-1133">Transmembrane helix</keyword>
<dbReference type="InterPro" id="IPR049492">
    <property type="entry name" value="BD-FAE-like_dom"/>
</dbReference>
<reference evidence="7" key="2">
    <citation type="journal article" date="2023" name="IMA Fungus">
        <title>Comparative genomic study of the Penicillium genus elucidates a diverse pangenome and 15 lateral gene transfer events.</title>
        <authorList>
            <person name="Petersen C."/>
            <person name="Sorensen T."/>
            <person name="Nielsen M.R."/>
            <person name="Sondergaard T.E."/>
            <person name="Sorensen J.L."/>
            <person name="Fitzpatrick D.A."/>
            <person name="Frisvad J.C."/>
            <person name="Nielsen K.L."/>
        </authorList>
    </citation>
    <scope>NUCLEOTIDE SEQUENCE</scope>
    <source>
        <strain evidence="7">IBT 26290</strain>
    </source>
</reference>
<dbReference type="AlphaFoldDB" id="A0A9W9II18"/>
<dbReference type="Pfam" id="PF20434">
    <property type="entry name" value="BD-FAE"/>
    <property type="match status" value="1"/>
</dbReference>
<dbReference type="InterPro" id="IPR001375">
    <property type="entry name" value="Peptidase_S9_cat"/>
</dbReference>
<evidence type="ECO:0000256" key="1">
    <source>
        <dbReference type="ARBA" id="ARBA00004141"/>
    </source>
</evidence>
<sequence>MPIHAAMDEFPPGTILLEDRNSPQSEFILSPTPTDDPDDPLNWSSLRKAVNFGLTCSYVLFTFVLIDINTLAYRAYIKELGLTYATFNQASGCSYAGLAVGCLVLIPCVHKYGRRPLYLVSATIQLACALWWANFHHAGELIAISLLSGLAGSISEAVVMITVVDLFFVHQHARMNGIFIFMQSLGATGGPIVAGYIIVSLGWRWMWWMIAILLGVNLLLVLCFFEESKYIPTRVGHSASSKHTQLVESMDKFVTTGETHHDASRVSVDAPRSGKSIRQRLAFITKTDVPILQHFYQPLIVLFAFPAVSFAAITYGSILAWFSANVSAGSYFLIVKPYNFNPSQIGLFHLGGFAGTVIATLTAPALNDWLIVWRARRNEGIFEPEMRLWMMFPAAVFNAAGLMIFGIGLGRGLHWAILAVGNGLFGFGFIVTADVALTYLTDSYPDILGDALIAVVFVRNGFAMIIRFAFTDWIAGMGIENTFILIGAIAFITAVLPALLMVYGKRARVKTTSKYRKFASRQQVQRLVEGMPDPATMSKSSITTTEKTFSSYNQEQGKAYADARPDYHPALYQFVLDQHTSTNGQLGTLLDVGSGPGNVARALGKHFAQAIGLDPSEGMVSTARSLGGTTSTSEPIRFELSTAEDLGTNLSPPIQDASVDLITAGNAAHWFDMPHFWSTAARVLKPGGSVALWTSGRTRIHPSVPNAAAIQDEMDRIEEEYLVPYFVPGNILTRNRYVDLPLPWSLETPIAVFDESASSRKDWEIENDFYTINPEVTLDFFEKITATGSPVVRWRQAHPELIDTERDVLKIFRRAIERLLHEAGVEKGKETVKGATHGCVLIVKKKIILHWASQYEATGRKFHQIILKPHPGINFIRSGTGVTTRCANPTFLHPLSIFHQSPQLGKNIYKDKIVMQSSIPQGQTLVYSTIDGHDVKLDYYLPRAASGRLPAVIYYHGGGMTAGWRRGFGFPTWLYDHCQEKGYVFIAADYRLCHPTTALDQIDDAKALFKFITGDCFQKSLPESIALDGNRIAVTGFSAGAFSARAACVYADPRPAVLMTAYGTSGDWLLDHWTVGRPATTIAKLVDLEQVPKLLADKSVVSEDAPAQGIFNRLALTVRWELDGTFLDGCLGRPGLGAELNKLPYEERAAAIPEDLKPAFLQLFVSADYPPAIFVHGTSDEVVPDQESVHHHEQLKKLGVKTELILVKDAGHGLADLNSGFPPKPAKGKEEAYHRAAKFIDEAFAAVNS</sequence>
<dbReference type="GO" id="GO:0006508">
    <property type="term" value="P:proteolysis"/>
    <property type="evidence" value="ECO:0007669"/>
    <property type="project" value="InterPro"/>
</dbReference>
<feature type="transmembrane region" description="Helical" evidence="5">
    <location>
        <begin position="482"/>
        <end position="504"/>
    </location>
</feature>
<feature type="transmembrane region" description="Helical" evidence="5">
    <location>
        <begin position="388"/>
        <end position="409"/>
    </location>
</feature>
<dbReference type="InterPro" id="IPR029058">
    <property type="entry name" value="AB_hydrolase_fold"/>
</dbReference>
<keyword evidence="8" id="KW-1185">Reference proteome</keyword>
<name>A0A9W9II18_9EURO</name>
<evidence type="ECO:0000256" key="3">
    <source>
        <dbReference type="ARBA" id="ARBA00022989"/>
    </source>
</evidence>
<dbReference type="GO" id="GO:0022857">
    <property type="term" value="F:transmembrane transporter activity"/>
    <property type="evidence" value="ECO:0007669"/>
    <property type="project" value="InterPro"/>
</dbReference>
<dbReference type="GO" id="GO:0005886">
    <property type="term" value="C:plasma membrane"/>
    <property type="evidence" value="ECO:0007669"/>
    <property type="project" value="TreeGrafter"/>
</dbReference>
<evidence type="ECO:0000313" key="8">
    <source>
        <dbReference type="Proteomes" id="UP001149163"/>
    </source>
</evidence>
<feature type="transmembrane region" description="Helical" evidence="5">
    <location>
        <begin position="415"/>
        <end position="440"/>
    </location>
</feature>
<evidence type="ECO:0000313" key="7">
    <source>
        <dbReference type="EMBL" id="KAJ5176699.1"/>
    </source>
</evidence>
<evidence type="ECO:0000256" key="2">
    <source>
        <dbReference type="ARBA" id="ARBA00022692"/>
    </source>
</evidence>
<dbReference type="PANTHER" id="PTHR23502">
    <property type="entry name" value="MAJOR FACILITATOR SUPERFAMILY"/>
    <property type="match status" value="1"/>
</dbReference>
<dbReference type="Gene3D" id="1.20.1250.20">
    <property type="entry name" value="MFS general substrate transporter like domains"/>
    <property type="match status" value="1"/>
</dbReference>
<dbReference type="SUPFAM" id="SSF103473">
    <property type="entry name" value="MFS general substrate transporter"/>
    <property type="match status" value="1"/>
</dbReference>
<proteinExistence type="predicted"/>
<dbReference type="GO" id="GO:0008236">
    <property type="term" value="F:serine-type peptidase activity"/>
    <property type="evidence" value="ECO:0007669"/>
    <property type="project" value="InterPro"/>
</dbReference>
<dbReference type="Pfam" id="PF00326">
    <property type="entry name" value="Peptidase_S9"/>
    <property type="match status" value="1"/>
</dbReference>
<evidence type="ECO:0000259" key="6">
    <source>
        <dbReference type="PROSITE" id="PS50850"/>
    </source>
</evidence>
<dbReference type="SUPFAM" id="SSF53335">
    <property type="entry name" value="S-adenosyl-L-methionine-dependent methyltransferases"/>
    <property type="match status" value="1"/>
</dbReference>
<evidence type="ECO:0000256" key="5">
    <source>
        <dbReference type="SAM" id="Phobius"/>
    </source>
</evidence>
<protein>
    <recommendedName>
        <fullName evidence="6">Major facilitator superfamily (MFS) profile domain-containing protein</fullName>
    </recommendedName>
</protein>
<feature type="transmembrane region" description="Helical" evidence="5">
    <location>
        <begin position="52"/>
        <end position="77"/>
    </location>
</feature>
<dbReference type="GO" id="GO:0072330">
    <property type="term" value="P:monocarboxylic acid biosynthetic process"/>
    <property type="evidence" value="ECO:0007669"/>
    <property type="project" value="UniProtKB-ARBA"/>
</dbReference>
<dbReference type="InterPro" id="IPR036259">
    <property type="entry name" value="MFS_trans_sf"/>
</dbReference>
<dbReference type="Gene3D" id="3.40.50.150">
    <property type="entry name" value="Vaccinia Virus protein VP39"/>
    <property type="match status" value="1"/>
</dbReference>
<dbReference type="EMBL" id="JAPQKN010000001">
    <property type="protein sequence ID" value="KAJ5176699.1"/>
    <property type="molecule type" value="Genomic_DNA"/>
</dbReference>
<dbReference type="InterPro" id="IPR029063">
    <property type="entry name" value="SAM-dependent_MTases_sf"/>
</dbReference>
<keyword evidence="4 5" id="KW-0472">Membrane</keyword>
<accession>A0A9W9II18</accession>
<dbReference type="Proteomes" id="UP001149163">
    <property type="component" value="Unassembled WGS sequence"/>
</dbReference>
<dbReference type="RefSeq" id="XP_056548307.1">
    <property type="nucleotide sequence ID" value="XM_056684701.1"/>
</dbReference>
<dbReference type="OrthoDB" id="5215911at2759"/>
<comment type="caution">
    <text evidence="7">The sequence shown here is derived from an EMBL/GenBank/DDBJ whole genome shotgun (WGS) entry which is preliminary data.</text>
</comment>
<dbReference type="PANTHER" id="PTHR23502:SF50">
    <property type="entry name" value="TRANSPORTER, PUTATIVE (AFU_ORTHOLOGUE AFUA_5G00430)-RELATED"/>
    <property type="match status" value="1"/>
</dbReference>
<dbReference type="SUPFAM" id="SSF53474">
    <property type="entry name" value="alpha/beta-Hydrolases"/>
    <property type="match status" value="1"/>
</dbReference>
<feature type="transmembrane region" description="Helical" evidence="5">
    <location>
        <begin position="116"/>
        <end position="135"/>
    </location>
</feature>
<evidence type="ECO:0000256" key="4">
    <source>
        <dbReference type="ARBA" id="ARBA00023136"/>
    </source>
</evidence>
<feature type="transmembrane region" description="Helical" evidence="5">
    <location>
        <begin position="344"/>
        <end position="367"/>
    </location>
</feature>
<dbReference type="Pfam" id="PF07690">
    <property type="entry name" value="MFS_1"/>
    <property type="match status" value="1"/>
</dbReference>
<dbReference type="InterPro" id="IPR011701">
    <property type="entry name" value="MFS"/>
</dbReference>
<feature type="transmembrane region" description="Helical" evidence="5">
    <location>
        <begin position="447"/>
        <end position="470"/>
    </location>
</feature>
<feature type="transmembrane region" description="Helical" evidence="5">
    <location>
        <begin position="299"/>
        <end position="324"/>
    </location>
</feature>
<dbReference type="InterPro" id="IPR013216">
    <property type="entry name" value="Methyltransf_11"/>
</dbReference>
<dbReference type="PROSITE" id="PS50850">
    <property type="entry name" value="MFS"/>
    <property type="match status" value="1"/>
</dbReference>
<dbReference type="InterPro" id="IPR020846">
    <property type="entry name" value="MFS_dom"/>
</dbReference>